<gene>
    <name evidence="2" type="ORF">NDU88_009755</name>
</gene>
<accession>A0AAV7PY29</accession>
<dbReference type="EMBL" id="JANPWB010000011">
    <property type="protein sequence ID" value="KAJ1131418.1"/>
    <property type="molecule type" value="Genomic_DNA"/>
</dbReference>
<organism evidence="2 3">
    <name type="scientific">Pleurodeles waltl</name>
    <name type="common">Iberian ribbed newt</name>
    <dbReference type="NCBI Taxonomy" id="8319"/>
    <lineage>
        <taxon>Eukaryota</taxon>
        <taxon>Metazoa</taxon>
        <taxon>Chordata</taxon>
        <taxon>Craniata</taxon>
        <taxon>Vertebrata</taxon>
        <taxon>Euteleostomi</taxon>
        <taxon>Amphibia</taxon>
        <taxon>Batrachia</taxon>
        <taxon>Caudata</taxon>
        <taxon>Salamandroidea</taxon>
        <taxon>Salamandridae</taxon>
        <taxon>Pleurodelinae</taxon>
        <taxon>Pleurodeles</taxon>
    </lineage>
</organism>
<comment type="caution">
    <text evidence="2">The sequence shown here is derived from an EMBL/GenBank/DDBJ whole genome shotgun (WGS) entry which is preliminary data.</text>
</comment>
<evidence type="ECO:0000256" key="1">
    <source>
        <dbReference type="SAM" id="MobiDB-lite"/>
    </source>
</evidence>
<evidence type="ECO:0000313" key="3">
    <source>
        <dbReference type="Proteomes" id="UP001066276"/>
    </source>
</evidence>
<dbReference type="Proteomes" id="UP001066276">
    <property type="component" value="Chromosome 7"/>
</dbReference>
<feature type="compositionally biased region" description="Basic and acidic residues" evidence="1">
    <location>
        <begin position="1"/>
        <end position="24"/>
    </location>
</feature>
<protein>
    <submittedName>
        <fullName evidence="2">Uncharacterized protein</fullName>
    </submittedName>
</protein>
<reference evidence="2" key="1">
    <citation type="journal article" date="2022" name="bioRxiv">
        <title>Sequencing and chromosome-scale assembly of the giantPleurodeles waltlgenome.</title>
        <authorList>
            <person name="Brown T."/>
            <person name="Elewa A."/>
            <person name="Iarovenko S."/>
            <person name="Subramanian E."/>
            <person name="Araus A.J."/>
            <person name="Petzold A."/>
            <person name="Susuki M."/>
            <person name="Suzuki K.-i.T."/>
            <person name="Hayashi T."/>
            <person name="Toyoda A."/>
            <person name="Oliveira C."/>
            <person name="Osipova E."/>
            <person name="Leigh N.D."/>
            <person name="Simon A."/>
            <person name="Yun M.H."/>
        </authorList>
    </citation>
    <scope>NUCLEOTIDE SEQUENCE</scope>
    <source>
        <strain evidence="2">20211129_DDA</strain>
        <tissue evidence="2">Liver</tissue>
    </source>
</reference>
<evidence type="ECO:0000313" key="2">
    <source>
        <dbReference type="EMBL" id="KAJ1131418.1"/>
    </source>
</evidence>
<proteinExistence type="predicted"/>
<sequence length="72" mass="8244">MDRISDRHDMHADRLDREERRVSEAGDEQNTMATAQKKAGKLLLTLQDRAEDLEAHSRRNNVRIVGIEESTG</sequence>
<keyword evidence="3" id="KW-1185">Reference proteome</keyword>
<dbReference type="AlphaFoldDB" id="A0AAV7PY29"/>
<name>A0AAV7PY29_PLEWA</name>
<feature type="region of interest" description="Disordered" evidence="1">
    <location>
        <begin position="1"/>
        <end position="36"/>
    </location>
</feature>